<sequence length="205" mass="23905">MNEVEKINIPEKFQKIDRTFLNHLRNEKGSVFMPFPRNTSFLGKEDDESVVLILRKHWQFLLPTILECIFLLLLPFILSVIIPNLPNRGLFVFALFLVSLLISLSLLIYRYVRWFYNVNIITDQRVIDMDFETLFSHKTTEARLEKVEDITFKQIGILSNLFDIGSIYIQTAGAKSEIEFKGIHNPKQVQDILSDLLESKKKGEI</sequence>
<evidence type="ECO:0000313" key="3">
    <source>
        <dbReference type="Proteomes" id="UP000545876"/>
    </source>
</evidence>
<gene>
    <name evidence="2" type="ORF">GX656_01215</name>
</gene>
<protein>
    <submittedName>
        <fullName evidence="2">PH domain-containing protein</fullName>
    </submittedName>
</protein>
<reference evidence="2 3" key="1">
    <citation type="journal article" date="2020" name="Biotechnol. Biofuels">
        <title>New insights from the biogas microbiome by comprehensive genome-resolved metagenomics of nearly 1600 species originating from multiple anaerobic digesters.</title>
        <authorList>
            <person name="Campanaro S."/>
            <person name="Treu L."/>
            <person name="Rodriguez-R L.M."/>
            <person name="Kovalovszki A."/>
            <person name="Ziels R.M."/>
            <person name="Maus I."/>
            <person name="Zhu X."/>
            <person name="Kougias P.G."/>
            <person name="Basile A."/>
            <person name="Luo G."/>
            <person name="Schluter A."/>
            <person name="Konstantinidis K.T."/>
            <person name="Angelidaki I."/>
        </authorList>
    </citation>
    <scope>NUCLEOTIDE SEQUENCE [LARGE SCALE GENOMIC DNA]</scope>
    <source>
        <strain evidence="2">AS06rmzACSIP_65</strain>
    </source>
</reference>
<accession>A0A847D0E3</accession>
<comment type="caution">
    <text evidence="2">The sequence shown here is derived from an EMBL/GenBank/DDBJ whole genome shotgun (WGS) entry which is preliminary data.</text>
</comment>
<keyword evidence="1" id="KW-0812">Transmembrane</keyword>
<keyword evidence="1" id="KW-1133">Transmembrane helix</keyword>
<feature type="transmembrane region" description="Helical" evidence="1">
    <location>
        <begin position="88"/>
        <end position="109"/>
    </location>
</feature>
<keyword evidence="1" id="KW-0472">Membrane</keyword>
<feature type="transmembrane region" description="Helical" evidence="1">
    <location>
        <begin position="60"/>
        <end position="82"/>
    </location>
</feature>
<organism evidence="2 3">
    <name type="scientific">Candidatus Dojkabacteria bacterium</name>
    <dbReference type="NCBI Taxonomy" id="2099670"/>
    <lineage>
        <taxon>Bacteria</taxon>
        <taxon>Candidatus Dojkabacteria</taxon>
    </lineage>
</organism>
<dbReference type="EMBL" id="JAAZBX010000002">
    <property type="protein sequence ID" value="NLD25246.1"/>
    <property type="molecule type" value="Genomic_DNA"/>
</dbReference>
<proteinExistence type="predicted"/>
<dbReference type="PANTHER" id="PTHR37938:SF1">
    <property type="entry name" value="BLL0215 PROTEIN"/>
    <property type="match status" value="1"/>
</dbReference>
<dbReference type="Proteomes" id="UP000545876">
    <property type="component" value="Unassembled WGS sequence"/>
</dbReference>
<evidence type="ECO:0000313" key="2">
    <source>
        <dbReference type="EMBL" id="NLD25246.1"/>
    </source>
</evidence>
<evidence type="ECO:0000256" key="1">
    <source>
        <dbReference type="SAM" id="Phobius"/>
    </source>
</evidence>
<name>A0A847D0E3_9BACT</name>
<dbReference type="AlphaFoldDB" id="A0A847D0E3"/>
<dbReference type="PANTHER" id="PTHR37938">
    <property type="entry name" value="BLL0215 PROTEIN"/>
    <property type="match status" value="1"/>
</dbReference>